<organism evidence="1 2">
    <name type="scientific">Thelonectria olida</name>
    <dbReference type="NCBI Taxonomy" id="1576542"/>
    <lineage>
        <taxon>Eukaryota</taxon>
        <taxon>Fungi</taxon>
        <taxon>Dikarya</taxon>
        <taxon>Ascomycota</taxon>
        <taxon>Pezizomycotina</taxon>
        <taxon>Sordariomycetes</taxon>
        <taxon>Hypocreomycetidae</taxon>
        <taxon>Hypocreales</taxon>
        <taxon>Nectriaceae</taxon>
        <taxon>Thelonectria</taxon>
    </lineage>
</organism>
<evidence type="ECO:0000313" key="2">
    <source>
        <dbReference type="Proteomes" id="UP000777438"/>
    </source>
</evidence>
<dbReference type="EMBL" id="JAGPYM010000070">
    <property type="protein sequence ID" value="KAH6869527.1"/>
    <property type="molecule type" value="Genomic_DNA"/>
</dbReference>
<protein>
    <recommendedName>
        <fullName evidence="3">NAD(P)-binding domain-containing protein</fullName>
    </recommendedName>
</protein>
<comment type="caution">
    <text evidence="1">The sequence shown here is derived from an EMBL/GenBank/DDBJ whole genome shotgun (WGS) entry which is preliminary data.</text>
</comment>
<dbReference type="SUPFAM" id="SSF51735">
    <property type="entry name" value="NAD(P)-binding Rossmann-fold domains"/>
    <property type="match status" value="1"/>
</dbReference>
<sequence>MKVLIVGASGMIGGEALIQSLAHPRISSVVAFVRRDLPAEVSDHPKLECVLVKDFAKWPEDVLQAHADAVGMIWAMGSYTGSLSADLEYPVAFLESMARALETQPSRPRFRCIHLSGKFVRQNQEEKLWFLEKPRKIKVWTNPSLTLSQGLLETRALEFADNHATVWQTFIVKPGGVVPKKLMAGGVMGMFTGIGAVLGENWSIRNEELGVFMTYLAIDGEGEDFLIENSRIVRKGRELLESQKRRPEFQ</sequence>
<dbReference type="Gene3D" id="3.40.50.720">
    <property type="entry name" value="NAD(P)-binding Rossmann-like Domain"/>
    <property type="match status" value="1"/>
</dbReference>
<evidence type="ECO:0008006" key="3">
    <source>
        <dbReference type="Google" id="ProtNLM"/>
    </source>
</evidence>
<dbReference type="AlphaFoldDB" id="A0A9P8VPJ7"/>
<dbReference type="Proteomes" id="UP000777438">
    <property type="component" value="Unassembled WGS sequence"/>
</dbReference>
<gene>
    <name evidence="1" type="ORF">B0T10DRAFT_418476</name>
</gene>
<evidence type="ECO:0000313" key="1">
    <source>
        <dbReference type="EMBL" id="KAH6869527.1"/>
    </source>
</evidence>
<dbReference type="InterPro" id="IPR036291">
    <property type="entry name" value="NAD(P)-bd_dom_sf"/>
</dbReference>
<proteinExistence type="predicted"/>
<reference evidence="1 2" key="1">
    <citation type="journal article" date="2021" name="Nat. Commun.">
        <title>Genetic determinants of endophytism in the Arabidopsis root mycobiome.</title>
        <authorList>
            <person name="Mesny F."/>
            <person name="Miyauchi S."/>
            <person name="Thiergart T."/>
            <person name="Pickel B."/>
            <person name="Atanasova L."/>
            <person name="Karlsson M."/>
            <person name="Huettel B."/>
            <person name="Barry K.W."/>
            <person name="Haridas S."/>
            <person name="Chen C."/>
            <person name="Bauer D."/>
            <person name="Andreopoulos W."/>
            <person name="Pangilinan J."/>
            <person name="LaButti K."/>
            <person name="Riley R."/>
            <person name="Lipzen A."/>
            <person name="Clum A."/>
            <person name="Drula E."/>
            <person name="Henrissat B."/>
            <person name="Kohler A."/>
            <person name="Grigoriev I.V."/>
            <person name="Martin F.M."/>
            <person name="Hacquard S."/>
        </authorList>
    </citation>
    <scope>NUCLEOTIDE SEQUENCE [LARGE SCALE GENOMIC DNA]</scope>
    <source>
        <strain evidence="1 2">MPI-CAGE-CH-0241</strain>
    </source>
</reference>
<name>A0A9P8VPJ7_9HYPO</name>
<dbReference type="OrthoDB" id="4161186at2759"/>
<dbReference type="PANTHER" id="PTHR14097">
    <property type="entry name" value="OXIDOREDUCTASE HTATIP2"/>
    <property type="match status" value="1"/>
</dbReference>
<accession>A0A9P8VPJ7</accession>
<dbReference type="PANTHER" id="PTHR14097:SF9">
    <property type="entry name" value="EPIMERASE, PUTATIVE (AFU_ORTHOLOGUE AFUA_8G07320)-RELATED"/>
    <property type="match status" value="1"/>
</dbReference>
<keyword evidence="2" id="KW-1185">Reference proteome</keyword>